<feature type="region of interest" description="Disordered" evidence="5">
    <location>
        <begin position="307"/>
        <end position="384"/>
    </location>
</feature>
<evidence type="ECO:0000313" key="6">
    <source>
        <dbReference type="EMBL" id="ELT99390.1"/>
    </source>
</evidence>
<dbReference type="HOGENOM" id="CLU_009793_1_0_1"/>
<evidence type="ECO:0000256" key="5">
    <source>
        <dbReference type="SAM" id="MobiDB-lite"/>
    </source>
</evidence>
<gene>
    <name evidence="6" type="ORF">CAPTEDRAFT_178937</name>
</gene>
<feature type="region of interest" description="Disordered" evidence="5">
    <location>
        <begin position="233"/>
        <end position="270"/>
    </location>
</feature>
<comment type="function">
    <text evidence="4">Required for assembly of dynein regulatory complex (DRC) and inner dynein arm (IDA) complexes, which are responsible for ciliary beat regulation, thereby playing a central role in motility in cilia and flagella. Probably acts together with CCDC40 to form a molecular ruler that determines the 96 nanometer (nm) repeat length and arrangements of components in cilia and flagella. Not required for outer dynein arm complexes assembly.</text>
</comment>
<dbReference type="GO" id="GO:0060287">
    <property type="term" value="P:epithelial cilium movement involved in determination of left/right asymmetry"/>
    <property type="evidence" value="ECO:0007669"/>
    <property type="project" value="TreeGrafter"/>
</dbReference>
<evidence type="ECO:0000256" key="1">
    <source>
        <dbReference type="ARBA" id="ARBA00005805"/>
    </source>
</evidence>
<dbReference type="EMBL" id="KB306898">
    <property type="protein sequence ID" value="ELT99390.1"/>
    <property type="molecule type" value="Genomic_DNA"/>
</dbReference>
<dbReference type="Pfam" id="PF24161">
    <property type="entry name" value="CCDC39"/>
    <property type="match status" value="1"/>
</dbReference>
<feature type="compositionally biased region" description="Low complexity" evidence="5">
    <location>
        <begin position="322"/>
        <end position="351"/>
    </location>
</feature>
<dbReference type="OMA" id="MHERITE"/>
<reference evidence="7" key="3">
    <citation type="submission" date="2015-06" db="UniProtKB">
        <authorList>
            <consortium name="EnsemblMetazoa"/>
        </authorList>
    </citation>
    <scope>IDENTIFICATION</scope>
</reference>
<evidence type="ECO:0000256" key="4">
    <source>
        <dbReference type="ARBA" id="ARBA00045182"/>
    </source>
</evidence>
<feature type="compositionally biased region" description="Basic and acidic residues" evidence="5">
    <location>
        <begin position="233"/>
        <end position="256"/>
    </location>
</feature>
<reference evidence="8" key="1">
    <citation type="submission" date="2012-12" db="EMBL/GenBank/DDBJ databases">
        <authorList>
            <person name="Hellsten U."/>
            <person name="Grimwood J."/>
            <person name="Chapman J.A."/>
            <person name="Shapiro H."/>
            <person name="Aerts A."/>
            <person name="Otillar R.P."/>
            <person name="Terry A.Y."/>
            <person name="Boore J.L."/>
            <person name="Simakov O."/>
            <person name="Marletaz F."/>
            <person name="Cho S.-J."/>
            <person name="Edsinger-Gonzales E."/>
            <person name="Havlak P."/>
            <person name="Kuo D.-H."/>
            <person name="Larsson T."/>
            <person name="Lv J."/>
            <person name="Arendt D."/>
            <person name="Savage R."/>
            <person name="Osoegawa K."/>
            <person name="de Jong P."/>
            <person name="Lindberg D.R."/>
            <person name="Seaver E.C."/>
            <person name="Weisblat D.A."/>
            <person name="Putnam N.H."/>
            <person name="Grigoriev I.V."/>
            <person name="Rokhsar D.S."/>
        </authorList>
    </citation>
    <scope>NUCLEOTIDE SEQUENCE</scope>
    <source>
        <strain evidence="8">I ESC-2004</strain>
    </source>
</reference>
<evidence type="ECO:0000256" key="3">
    <source>
        <dbReference type="ARBA" id="ARBA00023054"/>
    </source>
</evidence>
<keyword evidence="8" id="KW-1185">Reference proteome</keyword>
<sequence length="384" mass="43834">MMVDENLLKLEIKRLRDRLNSKADDVYSMENRRLQLDTAMKERRQEIKIHKEMLTAQLKATNVEKSQISAELHERISKIDKLRKRYEILMVFMSPPEGEEEHSQAYYVIKAAQEKEELQRTGDELDAKIRKAEKEIRALENTLRLMNSRNETYRTSFNKVNDSSEDIEEKEQLEEQLRAVMDKHKYKRRQIRELSEDLQTMSNTLDTLTRDEDAYGEMIEDKQNKGLQLTREAEEQHNKLDRASKQNAKYSRELRTAQKAKGSTQEERDFEVRELREMNKTAIKQIGEVVHQHPDLRQAVALYFNQASLPPPPSPGDGAGSGASSRFSSRLSSARSSLSSVRSSASASAAPKAVNIGVDFGEAPGSRTSSRSSGGSSRSRGARK</sequence>
<dbReference type="OrthoDB" id="10259720at2759"/>
<dbReference type="EMBL" id="AMQN01010052">
    <property type="status" value="NOT_ANNOTATED_CDS"/>
    <property type="molecule type" value="Genomic_DNA"/>
</dbReference>
<proteinExistence type="inferred from homology"/>
<dbReference type="PANTHER" id="PTHR18962:SF0">
    <property type="entry name" value="COILED-COIL DOMAIN-CONTAINING PROTEIN 39"/>
    <property type="match status" value="1"/>
</dbReference>
<comment type="similarity">
    <text evidence="1">Belongs to the CCDC39 family.</text>
</comment>
<organism evidence="6">
    <name type="scientific">Capitella teleta</name>
    <name type="common">Polychaete worm</name>
    <dbReference type="NCBI Taxonomy" id="283909"/>
    <lineage>
        <taxon>Eukaryota</taxon>
        <taxon>Metazoa</taxon>
        <taxon>Spiralia</taxon>
        <taxon>Lophotrochozoa</taxon>
        <taxon>Annelida</taxon>
        <taxon>Polychaeta</taxon>
        <taxon>Sedentaria</taxon>
        <taxon>Scolecida</taxon>
        <taxon>Capitellidae</taxon>
        <taxon>Capitella</taxon>
    </lineage>
</organism>
<dbReference type="Proteomes" id="UP000014760">
    <property type="component" value="Unassembled WGS sequence"/>
</dbReference>
<dbReference type="STRING" id="283909.R7U8G5"/>
<dbReference type="EnsemblMetazoa" id="CapteT178937">
    <property type="protein sequence ID" value="CapteP178937"/>
    <property type="gene ID" value="CapteG178937"/>
</dbReference>
<dbReference type="AlphaFoldDB" id="R7U8G5"/>
<dbReference type="GO" id="GO:0005930">
    <property type="term" value="C:axoneme"/>
    <property type="evidence" value="ECO:0007669"/>
    <property type="project" value="InterPro"/>
</dbReference>
<dbReference type="InterPro" id="IPR033290">
    <property type="entry name" value="CCDC39"/>
</dbReference>
<reference evidence="6 8" key="2">
    <citation type="journal article" date="2013" name="Nature">
        <title>Insights into bilaterian evolution from three spiralian genomes.</title>
        <authorList>
            <person name="Simakov O."/>
            <person name="Marletaz F."/>
            <person name="Cho S.J."/>
            <person name="Edsinger-Gonzales E."/>
            <person name="Havlak P."/>
            <person name="Hellsten U."/>
            <person name="Kuo D.H."/>
            <person name="Larsson T."/>
            <person name="Lv J."/>
            <person name="Arendt D."/>
            <person name="Savage R."/>
            <person name="Osoegawa K."/>
            <person name="de Jong P."/>
            <person name="Grimwood J."/>
            <person name="Chapman J.A."/>
            <person name="Shapiro H."/>
            <person name="Aerts A."/>
            <person name="Otillar R.P."/>
            <person name="Terry A.Y."/>
            <person name="Boore J.L."/>
            <person name="Grigoriev I.V."/>
            <person name="Lindberg D.R."/>
            <person name="Seaver E.C."/>
            <person name="Weisblat D.A."/>
            <person name="Putnam N.H."/>
            <person name="Rokhsar D.S."/>
        </authorList>
    </citation>
    <scope>NUCLEOTIDE SEQUENCE</scope>
    <source>
        <strain evidence="6 8">I ESC-2004</strain>
    </source>
</reference>
<name>R7U8G5_CAPTE</name>
<dbReference type="GO" id="GO:0036159">
    <property type="term" value="P:inner dynein arm assembly"/>
    <property type="evidence" value="ECO:0007669"/>
    <property type="project" value="InterPro"/>
</dbReference>
<feature type="compositionally biased region" description="Low complexity" evidence="5">
    <location>
        <begin position="365"/>
        <end position="384"/>
    </location>
</feature>
<protein>
    <recommendedName>
        <fullName evidence="2">Coiled-coil domain-containing protein 39</fullName>
    </recommendedName>
</protein>
<evidence type="ECO:0000313" key="7">
    <source>
        <dbReference type="EnsemblMetazoa" id="CapteP178937"/>
    </source>
</evidence>
<dbReference type="GO" id="GO:0005576">
    <property type="term" value="C:extracellular region"/>
    <property type="evidence" value="ECO:0007669"/>
    <property type="project" value="GOC"/>
</dbReference>
<evidence type="ECO:0000256" key="2">
    <source>
        <dbReference type="ARBA" id="ARBA00016725"/>
    </source>
</evidence>
<keyword evidence="3" id="KW-0175">Coiled coil</keyword>
<evidence type="ECO:0000313" key="8">
    <source>
        <dbReference type="Proteomes" id="UP000014760"/>
    </source>
</evidence>
<accession>R7U8G5</accession>
<dbReference type="GO" id="GO:0060285">
    <property type="term" value="P:cilium-dependent cell motility"/>
    <property type="evidence" value="ECO:0007669"/>
    <property type="project" value="TreeGrafter"/>
</dbReference>
<dbReference type="PANTHER" id="PTHR18962">
    <property type="entry name" value="COILED-COIL DOMAIN-CONTAINING PROTEIN 39"/>
    <property type="match status" value="1"/>
</dbReference>